<dbReference type="RefSeq" id="YP_004821374.1">
    <property type="nucleotide sequence ID" value="NC_015960.1"/>
</dbReference>
<dbReference type="Proteomes" id="UP000164653">
    <property type="component" value="Segment"/>
</dbReference>
<dbReference type="EMBL" id="HQ849551">
    <property type="protein sequence ID" value="AEN03610.1"/>
    <property type="molecule type" value="Genomic_DNA"/>
</dbReference>
<keyword evidence="2" id="KW-1185">Reference proteome</keyword>
<name>G3EI99_9POXV</name>
<evidence type="ECO:0000313" key="2">
    <source>
        <dbReference type="Proteomes" id="UP000164653"/>
    </source>
</evidence>
<protein>
    <submittedName>
        <fullName evidence="1">Uncharacterized protein</fullName>
    </submittedName>
</protein>
<accession>G3EI99</accession>
<sequence>MNIFYSHLKSVKTSCFCYLYFTTKSFDQIFINYSITSCKKC</sequence>
<proteinExistence type="predicted"/>
<gene>
    <name evidence="1" type="ORF">YKV021</name>
</gene>
<organism evidence="1 2">
    <name type="scientific">Yokapox virus</name>
    <dbReference type="NCBI Taxonomy" id="1076255"/>
    <lineage>
        <taxon>Viruses</taxon>
        <taxon>Varidnaviria</taxon>
        <taxon>Bamfordvirae</taxon>
        <taxon>Nucleocytoviricota</taxon>
        <taxon>Pokkesviricetes</taxon>
        <taxon>Chitovirales</taxon>
        <taxon>Poxviridae</taxon>
        <taxon>Chordopoxvirinae</taxon>
        <taxon>Centapoxvirus</taxon>
        <taxon>Centapoxvirus yokapox</taxon>
    </lineage>
</organism>
<evidence type="ECO:0000313" key="1">
    <source>
        <dbReference type="EMBL" id="AEN03610.1"/>
    </source>
</evidence>
<dbReference type="KEGG" id="vg:11107323"/>
<reference evidence="1 2" key="1">
    <citation type="journal article" date="2011" name="J. Virol.">
        <title>The genome of yoka poxvirus.</title>
        <authorList>
            <person name="Zhao G."/>
            <person name="Droit L."/>
            <person name="Tesh R.B."/>
            <person name="Popov V.L."/>
            <person name="Little N.S."/>
            <person name="Upton C."/>
            <person name="Virgin H.W."/>
            <person name="Wang D."/>
        </authorList>
    </citation>
    <scope>NUCLEOTIDE SEQUENCE [LARGE SCALE GENOMIC DNA]</scope>
    <source>
        <strain evidence="1">DakArB 4268</strain>
    </source>
</reference>
<dbReference type="GeneID" id="11107323"/>